<accession>A0A4Z0PA76</accession>
<reference evidence="1 2" key="1">
    <citation type="submission" date="2019-04" db="EMBL/GenBank/DDBJ databases">
        <authorList>
            <person name="Feng G."/>
            <person name="Zhang J."/>
            <person name="Zhu H."/>
        </authorList>
    </citation>
    <scope>NUCLEOTIDE SEQUENCE [LARGE SCALE GENOMIC DNA]</scope>
    <source>
        <strain evidence="1 2">92R-1</strain>
    </source>
</reference>
<dbReference type="Proteomes" id="UP000298337">
    <property type="component" value="Unassembled WGS sequence"/>
</dbReference>
<name>A0A4Z0PA76_9BACT</name>
<dbReference type="AlphaFoldDB" id="A0A4Z0PA76"/>
<evidence type="ECO:0000313" key="2">
    <source>
        <dbReference type="Proteomes" id="UP000298337"/>
    </source>
</evidence>
<dbReference type="OrthoDB" id="867785at2"/>
<proteinExistence type="predicted"/>
<dbReference type="RefSeq" id="WP_135434276.1">
    <property type="nucleotide sequence ID" value="NZ_SRLA01000002.1"/>
</dbReference>
<organism evidence="1 2">
    <name type="scientific">Hymenobacter fodinae</name>
    <dbReference type="NCBI Taxonomy" id="2510796"/>
    <lineage>
        <taxon>Bacteria</taxon>
        <taxon>Pseudomonadati</taxon>
        <taxon>Bacteroidota</taxon>
        <taxon>Cytophagia</taxon>
        <taxon>Cytophagales</taxon>
        <taxon>Hymenobacteraceae</taxon>
        <taxon>Hymenobacter</taxon>
    </lineage>
</organism>
<protein>
    <submittedName>
        <fullName evidence="1">Uncharacterized protein</fullName>
    </submittedName>
</protein>
<dbReference type="EMBL" id="SRLA01000002">
    <property type="protein sequence ID" value="TGE08366.1"/>
    <property type="molecule type" value="Genomic_DNA"/>
</dbReference>
<keyword evidence="2" id="KW-1185">Reference proteome</keyword>
<evidence type="ECO:0000313" key="1">
    <source>
        <dbReference type="EMBL" id="TGE08366.1"/>
    </source>
</evidence>
<gene>
    <name evidence="1" type="ORF">EU556_11670</name>
</gene>
<comment type="caution">
    <text evidence="1">The sequence shown here is derived from an EMBL/GenBank/DDBJ whole genome shotgun (WGS) entry which is preliminary data.</text>
</comment>
<sequence>MPGLRKFERLFSYDALMQLANELREQNTKPRSQTQNEPQEYIPFGLYMLELEDQGHPKFSGLSGSQEAQVISLPLHQGNASSCLGYQVSNGTGTFCLLRTTLALWVASLSLSQLKKYYPRVFDGDNAATMLLTPPDEFGVIMQPNQEWGQLLTNQASYDQKLQQVAAETGVVIAHNEASDSYGLYYRSKLVGQAPNLSVDHLIKLLTHHMNTTVAYHQVKQRVLNERYEGVFPEELDNFDNWDGEIQEHMQFPMANLFYVRVKASTEDAALNMAREEITLQRSLNPVRVVSRGIPFEIESVTLLDRAADIGFYEVRYRFLTASGHLRMASAS</sequence>